<accession>A0A645DPS1</accession>
<reference evidence="1" key="1">
    <citation type="submission" date="2019-08" db="EMBL/GenBank/DDBJ databases">
        <authorList>
            <person name="Kucharzyk K."/>
            <person name="Murdoch R.W."/>
            <person name="Higgins S."/>
            <person name="Loffler F."/>
        </authorList>
    </citation>
    <scope>NUCLEOTIDE SEQUENCE</scope>
</reference>
<gene>
    <name evidence="1" type="ORF">SDC9_138445</name>
</gene>
<sequence length="152" mass="17203">MRRFPIARHAEFFDFNRLLDVEGTRKRQETDEGLSRGVFDLNSDMFRRRTDPETQLFDIARRVQRKDDSGVISSFGKIAYGGDDGVVSGSRHFHFSGGAFEFPAQRELPRRAGEVDGFRPGNGRDAETENQIKSFIHGKSFAVVLMQNKACG</sequence>
<evidence type="ECO:0000313" key="1">
    <source>
        <dbReference type="EMBL" id="MPM91317.1"/>
    </source>
</evidence>
<organism evidence="1">
    <name type="scientific">bioreactor metagenome</name>
    <dbReference type="NCBI Taxonomy" id="1076179"/>
    <lineage>
        <taxon>unclassified sequences</taxon>
        <taxon>metagenomes</taxon>
        <taxon>ecological metagenomes</taxon>
    </lineage>
</organism>
<protein>
    <submittedName>
        <fullName evidence="1">Uncharacterized protein</fullName>
    </submittedName>
</protein>
<dbReference type="EMBL" id="VSSQ01038392">
    <property type="protein sequence ID" value="MPM91317.1"/>
    <property type="molecule type" value="Genomic_DNA"/>
</dbReference>
<name>A0A645DPS1_9ZZZZ</name>
<dbReference type="AlphaFoldDB" id="A0A645DPS1"/>
<proteinExistence type="predicted"/>
<comment type="caution">
    <text evidence="1">The sequence shown here is derived from an EMBL/GenBank/DDBJ whole genome shotgun (WGS) entry which is preliminary data.</text>
</comment>